<evidence type="ECO:0000313" key="1">
    <source>
        <dbReference type="EMBL" id="GAT44287.1"/>
    </source>
</evidence>
<protein>
    <submittedName>
        <fullName evidence="1">Uncharacterized protein</fullName>
    </submittedName>
</protein>
<sequence length="232" mass="25959">MPSSSPDDTPTALPNEAFCPPDVQTNLACLELQVCFASRRHQLYDAPTSALGNHANDKTHLTSSSSALDADHLAHPRFSQRRAGLSPVWKFECAFCWHPQMLMSSRRRHQSLQSDDVSGRTTQGVIRTRCGSNSENLDSGERCVCWRSRRCERDGISKGRNENQLGNQHRIVWICPTTQVLGPEMKNARLEIREIESARARGCDGEGLGEWLADRATVGGLVERGGWCKWRE</sequence>
<dbReference type="EMBL" id="DF839651">
    <property type="protein sequence ID" value="GAT44287.1"/>
    <property type="molecule type" value="Genomic_DNA"/>
</dbReference>
<keyword evidence="2" id="KW-1185">Reference proteome</keyword>
<reference evidence="1" key="1">
    <citation type="submission" date="2014-09" db="EMBL/GenBank/DDBJ databases">
        <title>Genome sequence of the luminous mushroom Mycena chlorophos for searching fungal bioluminescence genes.</title>
        <authorList>
            <person name="Tanaka Y."/>
            <person name="Kasuga D."/>
            <person name="Oba Y."/>
            <person name="Hase S."/>
            <person name="Sato K."/>
            <person name="Oba Y."/>
            <person name="Sakakibara Y."/>
        </authorList>
    </citation>
    <scope>NUCLEOTIDE SEQUENCE</scope>
</reference>
<proteinExistence type="predicted"/>
<name>A0ABQ0L1C1_MYCCL</name>
<evidence type="ECO:0000313" key="2">
    <source>
        <dbReference type="Proteomes" id="UP000815677"/>
    </source>
</evidence>
<dbReference type="Proteomes" id="UP000815677">
    <property type="component" value="Unassembled WGS sequence"/>
</dbReference>
<accession>A0ABQ0L1C1</accession>
<organism evidence="1 2">
    <name type="scientific">Mycena chlorophos</name>
    <name type="common">Agaric fungus</name>
    <name type="synonym">Agaricus chlorophos</name>
    <dbReference type="NCBI Taxonomy" id="658473"/>
    <lineage>
        <taxon>Eukaryota</taxon>
        <taxon>Fungi</taxon>
        <taxon>Dikarya</taxon>
        <taxon>Basidiomycota</taxon>
        <taxon>Agaricomycotina</taxon>
        <taxon>Agaricomycetes</taxon>
        <taxon>Agaricomycetidae</taxon>
        <taxon>Agaricales</taxon>
        <taxon>Marasmiineae</taxon>
        <taxon>Mycenaceae</taxon>
        <taxon>Mycena</taxon>
    </lineage>
</organism>
<gene>
    <name evidence="1" type="ORF">MCHLO_01925</name>
</gene>